<evidence type="ECO:0000313" key="4">
    <source>
        <dbReference type="Ensembl" id="ENSKMAP00000025423.1"/>
    </source>
</evidence>
<dbReference type="AlphaFoldDB" id="A0A3Q3B737"/>
<dbReference type="InterPro" id="IPR007125">
    <property type="entry name" value="H2A/H2B/H3"/>
</dbReference>
<dbReference type="GO" id="GO:0003677">
    <property type="term" value="F:DNA binding"/>
    <property type="evidence" value="ECO:0007669"/>
    <property type="project" value="InterPro"/>
</dbReference>
<protein>
    <recommendedName>
        <fullName evidence="3">Core Histone H2A/H2B/H3 domain-containing protein</fullName>
    </recommendedName>
</protein>
<keyword evidence="5" id="KW-1185">Reference proteome</keyword>
<dbReference type="Pfam" id="PF00125">
    <property type="entry name" value="Histone"/>
    <property type="match status" value="1"/>
</dbReference>
<name>A0A3Q3B737_KRYMA</name>
<feature type="region of interest" description="Disordered" evidence="2">
    <location>
        <begin position="1"/>
        <end position="21"/>
    </location>
</feature>
<sequence length="133" mass="14948">MARTKQTACKSTGDKAPRKQLATRAAYKSASGVKKPHCYKPYTVALREIHCYQKSIELLIWKLPFQCQVQEITQDFKTDLRFQSSAVMAPQEVYLVRLFEDTMTEDTSGQTATRNPSCPQLSASITTLTKPGI</sequence>
<reference evidence="4" key="1">
    <citation type="submission" date="2025-08" db="UniProtKB">
        <authorList>
            <consortium name="Ensembl"/>
        </authorList>
    </citation>
    <scope>IDENTIFICATION</scope>
</reference>
<accession>A0A3Q3B737</accession>
<dbReference type="STRING" id="37003.ENSKMAP00000025423"/>
<organism evidence="4 5">
    <name type="scientific">Kryptolebias marmoratus</name>
    <name type="common">Mangrove killifish</name>
    <name type="synonym">Rivulus marmoratus</name>
    <dbReference type="NCBI Taxonomy" id="37003"/>
    <lineage>
        <taxon>Eukaryota</taxon>
        <taxon>Metazoa</taxon>
        <taxon>Chordata</taxon>
        <taxon>Craniata</taxon>
        <taxon>Vertebrata</taxon>
        <taxon>Euteleostomi</taxon>
        <taxon>Actinopterygii</taxon>
        <taxon>Neopterygii</taxon>
        <taxon>Teleostei</taxon>
        <taxon>Neoteleostei</taxon>
        <taxon>Acanthomorphata</taxon>
        <taxon>Ovalentaria</taxon>
        <taxon>Atherinomorphae</taxon>
        <taxon>Cyprinodontiformes</taxon>
        <taxon>Rivulidae</taxon>
        <taxon>Kryptolebias</taxon>
    </lineage>
</organism>
<dbReference type="GO" id="GO:0030527">
    <property type="term" value="F:structural constituent of chromatin"/>
    <property type="evidence" value="ECO:0007669"/>
    <property type="project" value="InterPro"/>
</dbReference>
<feature type="compositionally biased region" description="Polar residues" evidence="2">
    <location>
        <begin position="1"/>
        <end position="10"/>
    </location>
</feature>
<dbReference type="PRINTS" id="PR00622">
    <property type="entry name" value="HISTONEH3"/>
</dbReference>
<comment type="similarity">
    <text evidence="1">Belongs to the histone H3 family.</text>
</comment>
<dbReference type="InterPro" id="IPR000164">
    <property type="entry name" value="Histone_H3/CENP-A"/>
</dbReference>
<dbReference type="GO" id="GO:0000786">
    <property type="term" value="C:nucleosome"/>
    <property type="evidence" value="ECO:0007669"/>
    <property type="project" value="InterPro"/>
</dbReference>
<dbReference type="InterPro" id="IPR009072">
    <property type="entry name" value="Histone-fold"/>
</dbReference>
<dbReference type="SMART" id="SM00428">
    <property type="entry name" value="H3"/>
    <property type="match status" value="1"/>
</dbReference>
<evidence type="ECO:0000313" key="5">
    <source>
        <dbReference type="Proteomes" id="UP000264800"/>
    </source>
</evidence>
<dbReference type="SUPFAM" id="SSF47113">
    <property type="entry name" value="Histone-fold"/>
    <property type="match status" value="1"/>
</dbReference>
<evidence type="ECO:0000259" key="3">
    <source>
        <dbReference type="Pfam" id="PF00125"/>
    </source>
</evidence>
<reference evidence="4" key="2">
    <citation type="submission" date="2025-09" db="UniProtKB">
        <authorList>
            <consortium name="Ensembl"/>
        </authorList>
    </citation>
    <scope>IDENTIFICATION</scope>
</reference>
<dbReference type="Proteomes" id="UP000264800">
    <property type="component" value="Unplaced"/>
</dbReference>
<dbReference type="PANTHER" id="PTHR11426">
    <property type="entry name" value="HISTONE H3"/>
    <property type="match status" value="1"/>
</dbReference>
<evidence type="ECO:0000256" key="2">
    <source>
        <dbReference type="SAM" id="MobiDB-lite"/>
    </source>
</evidence>
<dbReference type="GeneTree" id="ENSGT01150000286903"/>
<evidence type="ECO:0000256" key="1">
    <source>
        <dbReference type="ARBA" id="ARBA00010343"/>
    </source>
</evidence>
<dbReference type="Gene3D" id="1.10.20.10">
    <property type="entry name" value="Histone, subunit A"/>
    <property type="match status" value="1"/>
</dbReference>
<feature type="domain" description="Core Histone H2A/H2B/H3" evidence="3">
    <location>
        <begin position="43"/>
        <end position="103"/>
    </location>
</feature>
<dbReference type="PROSITE" id="PS00322">
    <property type="entry name" value="HISTONE_H3_1"/>
    <property type="match status" value="1"/>
</dbReference>
<proteinExistence type="inferred from homology"/>
<dbReference type="GO" id="GO:0046982">
    <property type="term" value="F:protein heterodimerization activity"/>
    <property type="evidence" value="ECO:0007669"/>
    <property type="project" value="InterPro"/>
</dbReference>
<dbReference type="Ensembl" id="ENSKMAT00000025743.1">
    <property type="protein sequence ID" value="ENSKMAP00000025423.1"/>
    <property type="gene ID" value="ENSKMAG00000018842.1"/>
</dbReference>